<sequence>MTAHAAGTPALRPLDVTVMTRLADGLRCASIAAELGVTTTVRAAIRRVRPRVGADGHVAQVLDLAYRSGNLPLPPRPAAPPPNLTEQQQRLLLQLADGQSYQQISTTDGIGLSTAKLHIRNLRQLLGADSRAHAVHLGWANRHITAGTALPTRPQPPAQPDPADGQPTTTCPPGAPR</sequence>
<dbReference type="Proteomes" id="UP000199323">
    <property type="component" value="Unassembled WGS sequence"/>
</dbReference>
<keyword evidence="3" id="KW-0804">Transcription</keyword>
<accession>A0A1I2L7E5</accession>
<dbReference type="EMBL" id="FONG01000027">
    <property type="protein sequence ID" value="SFF75254.1"/>
    <property type="molecule type" value="Genomic_DNA"/>
</dbReference>
<dbReference type="AlphaFoldDB" id="A0A1I2L7E5"/>
<evidence type="ECO:0000256" key="1">
    <source>
        <dbReference type="ARBA" id="ARBA00023015"/>
    </source>
</evidence>
<dbReference type="InterPro" id="IPR000792">
    <property type="entry name" value="Tscrpt_reg_LuxR_C"/>
</dbReference>
<reference evidence="6 7" key="1">
    <citation type="submission" date="2016-10" db="EMBL/GenBank/DDBJ databases">
        <authorList>
            <person name="de Groot N.N."/>
        </authorList>
    </citation>
    <scope>NUCLEOTIDE SEQUENCE [LARGE SCALE GENOMIC DNA]</scope>
    <source>
        <strain evidence="6 7">CGMCC 4.3510</strain>
    </source>
</reference>
<feature type="domain" description="HTH luxR-type" evidence="5">
    <location>
        <begin position="77"/>
        <end position="142"/>
    </location>
</feature>
<dbReference type="PANTHER" id="PTHR44688:SF16">
    <property type="entry name" value="DNA-BINDING TRANSCRIPTIONAL ACTIVATOR DEVR_DOSR"/>
    <property type="match status" value="1"/>
</dbReference>
<evidence type="ECO:0000256" key="4">
    <source>
        <dbReference type="SAM" id="MobiDB-lite"/>
    </source>
</evidence>
<evidence type="ECO:0000256" key="2">
    <source>
        <dbReference type="ARBA" id="ARBA00023125"/>
    </source>
</evidence>
<keyword evidence="1" id="KW-0805">Transcription regulation</keyword>
<name>A0A1I2L7E5_9ACTN</name>
<dbReference type="GO" id="GO:0006355">
    <property type="term" value="P:regulation of DNA-templated transcription"/>
    <property type="evidence" value="ECO:0007669"/>
    <property type="project" value="InterPro"/>
</dbReference>
<gene>
    <name evidence="6" type="ORF">SAMN05216251_12757</name>
</gene>
<dbReference type="SUPFAM" id="SSF46894">
    <property type="entry name" value="C-terminal effector domain of the bipartite response regulators"/>
    <property type="match status" value="1"/>
</dbReference>
<evidence type="ECO:0000256" key="3">
    <source>
        <dbReference type="ARBA" id="ARBA00023163"/>
    </source>
</evidence>
<organism evidence="6 7">
    <name type="scientific">Actinacidiphila alni</name>
    <dbReference type="NCBI Taxonomy" id="380248"/>
    <lineage>
        <taxon>Bacteria</taxon>
        <taxon>Bacillati</taxon>
        <taxon>Actinomycetota</taxon>
        <taxon>Actinomycetes</taxon>
        <taxon>Kitasatosporales</taxon>
        <taxon>Streptomycetaceae</taxon>
        <taxon>Actinacidiphila</taxon>
    </lineage>
</organism>
<dbReference type="SMART" id="SM00421">
    <property type="entry name" value="HTH_LUXR"/>
    <property type="match status" value="1"/>
</dbReference>
<proteinExistence type="predicted"/>
<dbReference type="InterPro" id="IPR036388">
    <property type="entry name" value="WH-like_DNA-bd_sf"/>
</dbReference>
<evidence type="ECO:0000313" key="6">
    <source>
        <dbReference type="EMBL" id="SFF75254.1"/>
    </source>
</evidence>
<dbReference type="PANTHER" id="PTHR44688">
    <property type="entry name" value="DNA-BINDING TRANSCRIPTIONAL ACTIVATOR DEVR_DOSR"/>
    <property type="match status" value="1"/>
</dbReference>
<dbReference type="Gene3D" id="1.10.10.10">
    <property type="entry name" value="Winged helix-like DNA-binding domain superfamily/Winged helix DNA-binding domain"/>
    <property type="match status" value="1"/>
</dbReference>
<dbReference type="PROSITE" id="PS50043">
    <property type="entry name" value="HTH_LUXR_2"/>
    <property type="match status" value="1"/>
</dbReference>
<feature type="region of interest" description="Disordered" evidence="4">
    <location>
        <begin position="147"/>
        <end position="177"/>
    </location>
</feature>
<dbReference type="Pfam" id="PF00196">
    <property type="entry name" value="GerE"/>
    <property type="match status" value="1"/>
</dbReference>
<dbReference type="RefSeq" id="WP_093717227.1">
    <property type="nucleotide sequence ID" value="NZ_FONG01000027.1"/>
</dbReference>
<keyword evidence="2 6" id="KW-0238">DNA-binding</keyword>
<dbReference type="STRING" id="380248.SAMN05216251_12757"/>
<evidence type="ECO:0000259" key="5">
    <source>
        <dbReference type="PROSITE" id="PS50043"/>
    </source>
</evidence>
<dbReference type="InterPro" id="IPR016032">
    <property type="entry name" value="Sig_transdc_resp-reg_C-effctor"/>
</dbReference>
<protein>
    <submittedName>
        <fullName evidence="6">DNA-binding transcriptional regulator, CsgD family</fullName>
    </submittedName>
</protein>
<evidence type="ECO:0000313" key="7">
    <source>
        <dbReference type="Proteomes" id="UP000199323"/>
    </source>
</evidence>
<dbReference type="GO" id="GO:0003677">
    <property type="term" value="F:DNA binding"/>
    <property type="evidence" value="ECO:0007669"/>
    <property type="project" value="UniProtKB-KW"/>
</dbReference>
<keyword evidence="7" id="KW-1185">Reference proteome</keyword>